<evidence type="ECO:0000256" key="4">
    <source>
        <dbReference type="ARBA" id="ARBA00023136"/>
    </source>
</evidence>
<comment type="subcellular location">
    <subcellularLocation>
        <location evidence="1">Membrane</location>
        <topology evidence="1">Multi-pass membrane protein</topology>
    </subcellularLocation>
</comment>
<evidence type="ECO:0000259" key="6">
    <source>
        <dbReference type="PROSITE" id="PS51012"/>
    </source>
</evidence>
<feature type="domain" description="ABC transmembrane type-2" evidence="6">
    <location>
        <begin position="134"/>
        <end position="368"/>
    </location>
</feature>
<feature type="transmembrane region" description="Helical" evidence="5">
    <location>
        <begin position="223"/>
        <end position="246"/>
    </location>
</feature>
<dbReference type="PROSITE" id="PS51012">
    <property type="entry name" value="ABC_TM2"/>
    <property type="match status" value="1"/>
</dbReference>
<keyword evidence="2 5" id="KW-0812">Transmembrane</keyword>
<reference evidence="7" key="1">
    <citation type="submission" date="2020-04" db="EMBL/GenBank/DDBJ databases">
        <authorList>
            <person name="Zhang T."/>
        </authorList>
    </citation>
    <scope>NUCLEOTIDE SEQUENCE</scope>
    <source>
        <strain evidence="7">HKST-UBA14</strain>
    </source>
</reference>
<feature type="transmembrane region" description="Helical" evidence="5">
    <location>
        <begin position="30"/>
        <end position="48"/>
    </location>
</feature>
<evidence type="ECO:0000256" key="1">
    <source>
        <dbReference type="ARBA" id="ARBA00004141"/>
    </source>
</evidence>
<comment type="caution">
    <text evidence="7">The sequence shown here is derived from an EMBL/GenBank/DDBJ whole genome shotgun (WGS) entry which is preliminary data.</text>
</comment>
<feature type="transmembrane region" description="Helical" evidence="5">
    <location>
        <begin position="179"/>
        <end position="198"/>
    </location>
</feature>
<evidence type="ECO:0000256" key="2">
    <source>
        <dbReference type="ARBA" id="ARBA00022692"/>
    </source>
</evidence>
<dbReference type="Pfam" id="PF12698">
    <property type="entry name" value="ABC2_membrane_3"/>
    <property type="match status" value="1"/>
</dbReference>
<dbReference type="GO" id="GO:0140359">
    <property type="term" value="F:ABC-type transporter activity"/>
    <property type="evidence" value="ECO:0007669"/>
    <property type="project" value="InterPro"/>
</dbReference>
<evidence type="ECO:0000256" key="5">
    <source>
        <dbReference type="SAM" id="Phobius"/>
    </source>
</evidence>
<dbReference type="GO" id="GO:0016020">
    <property type="term" value="C:membrane"/>
    <property type="evidence" value="ECO:0007669"/>
    <property type="project" value="UniProtKB-SubCell"/>
</dbReference>
<protein>
    <submittedName>
        <fullName evidence="7">ABC transporter permease</fullName>
    </submittedName>
</protein>
<evidence type="ECO:0000256" key="3">
    <source>
        <dbReference type="ARBA" id="ARBA00022989"/>
    </source>
</evidence>
<dbReference type="InterPro" id="IPR052902">
    <property type="entry name" value="ABC-2_transporter"/>
</dbReference>
<dbReference type="EMBL" id="JAGQLK010000088">
    <property type="protein sequence ID" value="MCA9383551.1"/>
    <property type="molecule type" value="Genomic_DNA"/>
</dbReference>
<dbReference type="Proteomes" id="UP000783287">
    <property type="component" value="Unassembled WGS sequence"/>
</dbReference>
<accession>A0A955L6D9</accession>
<evidence type="ECO:0000313" key="7">
    <source>
        <dbReference type="EMBL" id="MCA9383551.1"/>
    </source>
</evidence>
<feature type="transmembrane region" description="Helical" evidence="5">
    <location>
        <begin position="252"/>
        <end position="276"/>
    </location>
</feature>
<dbReference type="PANTHER" id="PTHR43027">
    <property type="entry name" value="DOXORUBICIN RESISTANCE ABC TRANSPORTER PERMEASE PROTEIN DRRC-RELATED"/>
    <property type="match status" value="1"/>
</dbReference>
<name>A0A955L6D9_9BACT</name>
<reference evidence="7" key="2">
    <citation type="journal article" date="2021" name="Microbiome">
        <title>Successional dynamics and alternative stable states in a saline activated sludge microbial community over 9 years.</title>
        <authorList>
            <person name="Wang Y."/>
            <person name="Ye J."/>
            <person name="Ju F."/>
            <person name="Liu L."/>
            <person name="Boyd J.A."/>
            <person name="Deng Y."/>
            <person name="Parks D.H."/>
            <person name="Jiang X."/>
            <person name="Yin X."/>
            <person name="Woodcroft B.J."/>
            <person name="Tyson G.W."/>
            <person name="Hugenholtz P."/>
            <person name="Polz M.F."/>
            <person name="Zhang T."/>
        </authorList>
    </citation>
    <scope>NUCLEOTIDE SEQUENCE</scope>
    <source>
        <strain evidence="7">HKST-UBA14</strain>
    </source>
</reference>
<feature type="transmembrane region" description="Helical" evidence="5">
    <location>
        <begin position="288"/>
        <end position="307"/>
    </location>
</feature>
<keyword evidence="3 5" id="KW-1133">Transmembrane helix</keyword>
<gene>
    <name evidence="7" type="ORF">KC909_04240</name>
</gene>
<sequence length="368" mass="40047">MAKIKPSNTKAVMALAKASLLASFRNPSSIVFGFLFPFVFILVFGFLGNGGNALEVGVLPTSNDDNPIYATLSEIDNIDLVEDLSVSELDEQLLKGQIDAIIDIQYAPSQGGLPIYDLDVQTSSASAQNGALFLSILDGISDKLTLNQLQIAAPVVEVNNTEVEGRQFKTIDFILPGQLGFSLLSSGVFSTAFVFISLKETLVIKRFFATPIKKSNIVMGEGLARLVFATLQASVIILVGKFFFGYTLINGIVTFIFMLALAMLALMVFLGFGFVVSSVAKDESAVPAIANLITLPQFLLAGTFFPIESFPEWLQPISRILPLTYLNEAMRQVAFEGASLIDVKYEILILVIWGVVIYALAVKLFKWE</sequence>
<dbReference type="AlphaFoldDB" id="A0A955L6D9"/>
<keyword evidence="4 5" id="KW-0472">Membrane</keyword>
<feature type="transmembrane region" description="Helical" evidence="5">
    <location>
        <begin position="347"/>
        <end position="365"/>
    </location>
</feature>
<dbReference type="InterPro" id="IPR013525">
    <property type="entry name" value="ABC2_TM"/>
</dbReference>
<dbReference type="InterPro" id="IPR047817">
    <property type="entry name" value="ABC2_TM_bact-type"/>
</dbReference>
<dbReference type="PANTHER" id="PTHR43027:SF1">
    <property type="entry name" value="DOXORUBICIN RESISTANCE ABC TRANSPORTER PERMEASE PROTEIN DRRC-RELATED"/>
    <property type="match status" value="1"/>
</dbReference>
<organism evidence="7 8">
    <name type="scientific">Candidatus Dojkabacteria bacterium</name>
    <dbReference type="NCBI Taxonomy" id="2099670"/>
    <lineage>
        <taxon>Bacteria</taxon>
        <taxon>Candidatus Dojkabacteria</taxon>
    </lineage>
</organism>
<evidence type="ECO:0000313" key="8">
    <source>
        <dbReference type="Proteomes" id="UP000783287"/>
    </source>
</evidence>
<proteinExistence type="predicted"/>